<sequence>MLLQFITETTIGPQERRLIRSHVMKGRNAGRPRPPRRRLQESSITQCDAQKSASPAGLQLEAIALYSRNPLDLKHLLWNDLTLTSFPHNIGPNSRRSIYQGLWEIGKVLYPSEFCIEVDLSTYIWFQYVLEDKAYLYCVLAVSSSFSHSLGSTLKPSSEALTHISNAYRLVNERLSGLEACSDKVIAVVTVLAIYHLIHHQQGVGLVHFEGLRQMIKLRGGLRRLSRDNRGLAQKPWRLAIEFALQNGSLPIFGLKDAPGSAALIQSSNRQALQLRHGSAALYSGISPLILDLLLDIASFTKSLNDTREDTKLDPMDYADAVAVRLHRLLHFAPLGHQRTLDPLNNLVHLSLVAIMTTLMPEYGHNQTKYDLLSSLLRRAIQNYAATLERNNAVFLWALFVGNATVLDDSESSWLTPLVAETCTCSNLHAWVDVRWMLRQYGWICVFYDKSGKKVWDRLNGG</sequence>
<proteinExistence type="predicted"/>
<dbReference type="PANTHER" id="PTHR37540">
    <property type="entry name" value="TRANSCRIPTION FACTOR (ACR-2), PUTATIVE-RELATED-RELATED"/>
    <property type="match status" value="1"/>
</dbReference>
<gene>
    <name evidence="2" type="ORF">EJ02DRAFT_430485</name>
</gene>
<evidence type="ECO:0000313" key="3">
    <source>
        <dbReference type="Proteomes" id="UP000800038"/>
    </source>
</evidence>
<protein>
    <submittedName>
        <fullName evidence="2">Uncharacterized protein</fullName>
    </submittedName>
</protein>
<dbReference type="InterPro" id="IPR021858">
    <property type="entry name" value="Fun_TF"/>
</dbReference>
<dbReference type="Pfam" id="PF11951">
    <property type="entry name" value="Fungal_trans_2"/>
    <property type="match status" value="1"/>
</dbReference>
<feature type="region of interest" description="Disordered" evidence="1">
    <location>
        <begin position="21"/>
        <end position="45"/>
    </location>
</feature>
<evidence type="ECO:0000313" key="2">
    <source>
        <dbReference type="EMBL" id="KAF1946938.1"/>
    </source>
</evidence>
<dbReference type="EMBL" id="ML976001">
    <property type="protein sequence ID" value="KAF1946938.1"/>
    <property type="molecule type" value="Genomic_DNA"/>
</dbReference>
<dbReference type="Proteomes" id="UP000800038">
    <property type="component" value="Unassembled WGS sequence"/>
</dbReference>
<dbReference type="AlphaFoldDB" id="A0A6A5T455"/>
<evidence type="ECO:0000256" key="1">
    <source>
        <dbReference type="SAM" id="MobiDB-lite"/>
    </source>
</evidence>
<dbReference type="OrthoDB" id="4158087at2759"/>
<keyword evidence="3" id="KW-1185">Reference proteome</keyword>
<organism evidence="2 3">
    <name type="scientific">Clathrospora elynae</name>
    <dbReference type="NCBI Taxonomy" id="706981"/>
    <lineage>
        <taxon>Eukaryota</taxon>
        <taxon>Fungi</taxon>
        <taxon>Dikarya</taxon>
        <taxon>Ascomycota</taxon>
        <taxon>Pezizomycotina</taxon>
        <taxon>Dothideomycetes</taxon>
        <taxon>Pleosporomycetidae</taxon>
        <taxon>Pleosporales</taxon>
        <taxon>Diademaceae</taxon>
        <taxon>Clathrospora</taxon>
    </lineage>
</organism>
<reference evidence="2" key="1">
    <citation type="journal article" date="2020" name="Stud. Mycol.">
        <title>101 Dothideomycetes genomes: a test case for predicting lifestyles and emergence of pathogens.</title>
        <authorList>
            <person name="Haridas S."/>
            <person name="Albert R."/>
            <person name="Binder M."/>
            <person name="Bloem J."/>
            <person name="Labutti K."/>
            <person name="Salamov A."/>
            <person name="Andreopoulos B."/>
            <person name="Baker S."/>
            <person name="Barry K."/>
            <person name="Bills G."/>
            <person name="Bluhm B."/>
            <person name="Cannon C."/>
            <person name="Castanera R."/>
            <person name="Culley D."/>
            <person name="Daum C."/>
            <person name="Ezra D."/>
            <person name="Gonzalez J."/>
            <person name="Henrissat B."/>
            <person name="Kuo A."/>
            <person name="Liang C."/>
            <person name="Lipzen A."/>
            <person name="Lutzoni F."/>
            <person name="Magnuson J."/>
            <person name="Mondo S."/>
            <person name="Nolan M."/>
            <person name="Ohm R."/>
            <person name="Pangilinan J."/>
            <person name="Park H.-J."/>
            <person name="Ramirez L."/>
            <person name="Alfaro M."/>
            <person name="Sun H."/>
            <person name="Tritt A."/>
            <person name="Yoshinaga Y."/>
            <person name="Zwiers L.-H."/>
            <person name="Turgeon B."/>
            <person name="Goodwin S."/>
            <person name="Spatafora J."/>
            <person name="Crous P."/>
            <person name="Grigoriev I."/>
        </authorList>
    </citation>
    <scope>NUCLEOTIDE SEQUENCE</scope>
    <source>
        <strain evidence="2">CBS 161.51</strain>
    </source>
</reference>
<dbReference type="PANTHER" id="PTHR37540:SF9">
    <property type="entry name" value="ZN(2)-C6 FUNGAL-TYPE DOMAIN-CONTAINING PROTEIN"/>
    <property type="match status" value="1"/>
</dbReference>
<feature type="compositionally biased region" description="Basic residues" evidence="1">
    <location>
        <begin position="21"/>
        <end position="37"/>
    </location>
</feature>
<name>A0A6A5T455_9PLEO</name>
<accession>A0A6A5T455</accession>